<dbReference type="InterPro" id="IPR057666">
    <property type="entry name" value="DrpA_SLOG"/>
</dbReference>
<comment type="caution">
    <text evidence="4">The sequence shown here is derived from an EMBL/GenBank/DDBJ whole genome shotgun (WGS) entry which is preliminary data.</text>
</comment>
<feature type="domain" description="Smf/DprA SLOG" evidence="2">
    <location>
        <begin position="3"/>
        <end position="77"/>
    </location>
</feature>
<name>A0A538SAK4_UNCEI</name>
<dbReference type="InterPro" id="IPR003488">
    <property type="entry name" value="DprA"/>
</dbReference>
<feature type="non-terminal residue" evidence="4">
    <location>
        <position position="1"/>
    </location>
</feature>
<dbReference type="InterPro" id="IPR036388">
    <property type="entry name" value="WH-like_DNA-bd_sf"/>
</dbReference>
<proteinExistence type="inferred from homology"/>
<evidence type="ECO:0000313" key="5">
    <source>
        <dbReference type="Proteomes" id="UP000317716"/>
    </source>
</evidence>
<evidence type="ECO:0000259" key="2">
    <source>
        <dbReference type="Pfam" id="PF02481"/>
    </source>
</evidence>
<evidence type="ECO:0000256" key="1">
    <source>
        <dbReference type="ARBA" id="ARBA00006525"/>
    </source>
</evidence>
<dbReference type="PANTHER" id="PTHR43022">
    <property type="entry name" value="PROTEIN SMF"/>
    <property type="match status" value="1"/>
</dbReference>
<evidence type="ECO:0000313" key="4">
    <source>
        <dbReference type="EMBL" id="TMQ48411.1"/>
    </source>
</evidence>
<gene>
    <name evidence="4" type="ORF">E6K72_13075</name>
</gene>
<dbReference type="SUPFAM" id="SSF102405">
    <property type="entry name" value="MCP/YpsA-like"/>
    <property type="match status" value="1"/>
</dbReference>
<dbReference type="PANTHER" id="PTHR43022:SF1">
    <property type="entry name" value="PROTEIN SMF"/>
    <property type="match status" value="1"/>
</dbReference>
<dbReference type="Pfam" id="PF17782">
    <property type="entry name" value="WHD_DprA"/>
    <property type="match status" value="1"/>
</dbReference>
<dbReference type="EMBL" id="VBOS01000481">
    <property type="protein sequence ID" value="TMQ48411.1"/>
    <property type="molecule type" value="Genomic_DNA"/>
</dbReference>
<organism evidence="4 5">
    <name type="scientific">Eiseniibacteriota bacterium</name>
    <dbReference type="NCBI Taxonomy" id="2212470"/>
    <lineage>
        <taxon>Bacteria</taxon>
        <taxon>Candidatus Eiseniibacteriota</taxon>
    </lineage>
</organism>
<protein>
    <submittedName>
        <fullName evidence="4">DNA-processing protein DprA</fullName>
    </submittedName>
</protein>
<dbReference type="Gene3D" id="1.10.10.10">
    <property type="entry name" value="Winged helix-like DNA-binding domain superfamily/Winged helix DNA-binding domain"/>
    <property type="match status" value="1"/>
</dbReference>
<dbReference type="Pfam" id="PF02481">
    <property type="entry name" value="DNA_processg_A"/>
    <property type="match status" value="1"/>
</dbReference>
<dbReference type="InterPro" id="IPR041614">
    <property type="entry name" value="DprA_WH"/>
</dbReference>
<dbReference type="AlphaFoldDB" id="A0A538SAK4"/>
<dbReference type="Proteomes" id="UP000317716">
    <property type="component" value="Unassembled WGS sequence"/>
</dbReference>
<dbReference type="Gene3D" id="3.40.50.450">
    <property type="match status" value="1"/>
</dbReference>
<sequence>GLFVRRNRLIAALSQATVVVEAAEKSGALSTAAVARRLGRPLLAVPGDVDRPTSRGCNALLRAGAHFCECAADVVRVLPPAVTPEPAWSDEARLAAALGTEPLPAEALAARAGLAIERALGALLRLEWAGAAVAHPGQRWSRRAGPLA</sequence>
<accession>A0A538SAK4</accession>
<feature type="domain" description="DprA winged helix" evidence="3">
    <location>
        <begin position="79"/>
        <end position="138"/>
    </location>
</feature>
<comment type="similarity">
    <text evidence="1">Belongs to the DprA/Smf family.</text>
</comment>
<evidence type="ECO:0000259" key="3">
    <source>
        <dbReference type="Pfam" id="PF17782"/>
    </source>
</evidence>
<dbReference type="GO" id="GO:0009294">
    <property type="term" value="P:DNA-mediated transformation"/>
    <property type="evidence" value="ECO:0007669"/>
    <property type="project" value="InterPro"/>
</dbReference>
<reference evidence="4 5" key="1">
    <citation type="journal article" date="2019" name="Nat. Microbiol.">
        <title>Mediterranean grassland soil C-N compound turnover is dependent on rainfall and depth, and is mediated by genomically divergent microorganisms.</title>
        <authorList>
            <person name="Diamond S."/>
            <person name="Andeer P.F."/>
            <person name="Li Z."/>
            <person name="Crits-Christoph A."/>
            <person name="Burstein D."/>
            <person name="Anantharaman K."/>
            <person name="Lane K.R."/>
            <person name="Thomas B.C."/>
            <person name="Pan C."/>
            <person name="Northen T.R."/>
            <person name="Banfield J.F."/>
        </authorList>
    </citation>
    <scope>NUCLEOTIDE SEQUENCE [LARGE SCALE GENOMIC DNA]</scope>
    <source>
        <strain evidence="4">WS_2</strain>
    </source>
</reference>